<dbReference type="GO" id="GO:0003700">
    <property type="term" value="F:DNA-binding transcription factor activity"/>
    <property type="evidence" value="ECO:0007669"/>
    <property type="project" value="TreeGrafter"/>
</dbReference>
<dbReference type="CDD" id="cd06267">
    <property type="entry name" value="PBP1_LacI_sugar_binding-like"/>
    <property type="match status" value="1"/>
</dbReference>
<name>A0A426UVC1_9ACTN</name>
<dbReference type="Pfam" id="PF13377">
    <property type="entry name" value="Peripla_BP_3"/>
    <property type="match status" value="1"/>
</dbReference>
<dbReference type="InterPro" id="IPR000843">
    <property type="entry name" value="HTH_LacI"/>
</dbReference>
<dbReference type="Proteomes" id="UP000277256">
    <property type="component" value="Unassembled WGS sequence"/>
</dbReference>
<reference evidence="7 8" key="1">
    <citation type="submission" date="2018-12" db="EMBL/GenBank/DDBJ databases">
        <title>Glycomyces sp. YIM 121974 draft genome.</title>
        <authorList>
            <person name="Li Q."/>
        </authorList>
    </citation>
    <scope>NUCLEOTIDE SEQUENCE [LARGE SCALE GENOMIC DNA]</scope>
    <source>
        <strain evidence="7 8">YIM 121974</strain>
    </source>
</reference>
<evidence type="ECO:0000259" key="5">
    <source>
        <dbReference type="PROSITE" id="PS50932"/>
    </source>
</evidence>
<protein>
    <submittedName>
        <fullName evidence="7">LacI family transcriptional regulator</fullName>
    </submittedName>
</protein>
<keyword evidence="3" id="KW-0804">Transcription</keyword>
<dbReference type="SUPFAM" id="SSF53822">
    <property type="entry name" value="Periplasmic binding protein-like I"/>
    <property type="match status" value="1"/>
</dbReference>
<dbReference type="SUPFAM" id="SSF47413">
    <property type="entry name" value="lambda repressor-like DNA-binding domains"/>
    <property type="match status" value="1"/>
</dbReference>
<dbReference type="SMART" id="SM00354">
    <property type="entry name" value="HTH_LACI"/>
    <property type="match status" value="1"/>
</dbReference>
<feature type="compositionally biased region" description="Polar residues" evidence="4">
    <location>
        <begin position="48"/>
        <end position="57"/>
    </location>
</feature>
<dbReference type="EMBL" id="RSEB01000004">
    <property type="protein sequence ID" value="RRR98295.1"/>
    <property type="molecule type" value="Genomic_DNA"/>
</dbReference>
<evidence type="ECO:0000256" key="4">
    <source>
        <dbReference type="SAM" id="MobiDB-lite"/>
    </source>
</evidence>
<sequence length="399" mass="42516">MQLPDRPPRPGRSRSARPRLDSGPPGGESSFQEPFPENPETKAVSLARKTSGTGKRSTTIREVAERAGVSVATVSRILSGTYPAAPATRAKVMKAVDELDYVANHHARALQGSTRKSIAIIVNSVTSPHYAHVAQGVQTQAAEDSRLCQIGTSGGDAERELAMVRFMREQHPEAVILAGDVNADDEYRARMSRYAHALAAIGSRLVLCGRPPLGPDAPAVVVEYDNTGGAFAATSHLLSNGHKRILYLGRRTGFTTADARVEGYRSALAAHGVPHDPGLEADGTFERREGYRMMQERLTAGAPDFTAVFAANDQIAAGARQALLERGLTVPGDVSLIGFDDLPPAADIDLTTVYQPHEELGRTAVRLALEHARHGGPPPHTVLGAHLVLRGSVRPVLAG</sequence>
<dbReference type="AlphaFoldDB" id="A0A426UVC1"/>
<keyword evidence="8" id="KW-1185">Reference proteome</keyword>
<feature type="domain" description="HTH cro/C1-type" evidence="6">
    <location>
        <begin position="59"/>
        <end position="102"/>
    </location>
</feature>
<dbReference type="Gene3D" id="3.40.50.2300">
    <property type="match status" value="2"/>
</dbReference>
<feature type="region of interest" description="Disordered" evidence="4">
    <location>
        <begin position="1"/>
        <end position="59"/>
    </location>
</feature>
<dbReference type="PANTHER" id="PTHR30146">
    <property type="entry name" value="LACI-RELATED TRANSCRIPTIONAL REPRESSOR"/>
    <property type="match status" value="1"/>
</dbReference>
<comment type="caution">
    <text evidence="7">The sequence shown here is derived from an EMBL/GenBank/DDBJ whole genome shotgun (WGS) entry which is preliminary data.</text>
</comment>
<dbReference type="CDD" id="cd01392">
    <property type="entry name" value="HTH_LacI"/>
    <property type="match status" value="1"/>
</dbReference>
<dbReference type="PROSITE" id="PS00356">
    <property type="entry name" value="HTH_LACI_1"/>
    <property type="match status" value="1"/>
</dbReference>
<dbReference type="Pfam" id="PF00356">
    <property type="entry name" value="LacI"/>
    <property type="match status" value="1"/>
</dbReference>
<keyword evidence="1" id="KW-0805">Transcription regulation</keyword>
<dbReference type="GO" id="GO:0000976">
    <property type="term" value="F:transcription cis-regulatory region binding"/>
    <property type="evidence" value="ECO:0007669"/>
    <property type="project" value="TreeGrafter"/>
</dbReference>
<proteinExistence type="predicted"/>
<evidence type="ECO:0000256" key="2">
    <source>
        <dbReference type="ARBA" id="ARBA00023125"/>
    </source>
</evidence>
<feature type="domain" description="HTH lacI-type" evidence="5">
    <location>
        <begin position="58"/>
        <end position="112"/>
    </location>
</feature>
<keyword evidence="2" id="KW-0238">DNA-binding</keyword>
<dbReference type="PROSITE" id="PS50943">
    <property type="entry name" value="HTH_CROC1"/>
    <property type="match status" value="1"/>
</dbReference>
<dbReference type="PROSITE" id="PS50932">
    <property type="entry name" value="HTH_LACI_2"/>
    <property type="match status" value="1"/>
</dbReference>
<dbReference type="OrthoDB" id="3226810at2"/>
<accession>A0A426UVC1</accession>
<dbReference type="InterPro" id="IPR028082">
    <property type="entry name" value="Peripla_BP_I"/>
</dbReference>
<evidence type="ECO:0000256" key="3">
    <source>
        <dbReference type="ARBA" id="ARBA00023163"/>
    </source>
</evidence>
<evidence type="ECO:0000259" key="6">
    <source>
        <dbReference type="PROSITE" id="PS50943"/>
    </source>
</evidence>
<organism evidence="7 8">
    <name type="scientific">Glycomyces terrestris</name>
    <dbReference type="NCBI Taxonomy" id="2493553"/>
    <lineage>
        <taxon>Bacteria</taxon>
        <taxon>Bacillati</taxon>
        <taxon>Actinomycetota</taxon>
        <taxon>Actinomycetes</taxon>
        <taxon>Glycomycetales</taxon>
        <taxon>Glycomycetaceae</taxon>
        <taxon>Glycomyces</taxon>
    </lineage>
</organism>
<dbReference type="InterPro" id="IPR046335">
    <property type="entry name" value="LacI/GalR-like_sensor"/>
</dbReference>
<dbReference type="PANTHER" id="PTHR30146:SF153">
    <property type="entry name" value="LACTOSE OPERON REPRESSOR"/>
    <property type="match status" value="1"/>
</dbReference>
<gene>
    <name evidence="7" type="ORF">EIW28_15395</name>
</gene>
<evidence type="ECO:0000256" key="1">
    <source>
        <dbReference type="ARBA" id="ARBA00023015"/>
    </source>
</evidence>
<dbReference type="InterPro" id="IPR010982">
    <property type="entry name" value="Lambda_DNA-bd_dom_sf"/>
</dbReference>
<dbReference type="Gene3D" id="1.10.260.40">
    <property type="entry name" value="lambda repressor-like DNA-binding domains"/>
    <property type="match status" value="1"/>
</dbReference>
<evidence type="ECO:0000313" key="7">
    <source>
        <dbReference type="EMBL" id="RRR98295.1"/>
    </source>
</evidence>
<dbReference type="InterPro" id="IPR001387">
    <property type="entry name" value="Cro/C1-type_HTH"/>
</dbReference>
<evidence type="ECO:0000313" key="8">
    <source>
        <dbReference type="Proteomes" id="UP000277256"/>
    </source>
</evidence>